<proteinExistence type="predicted"/>
<sequence>MAGDRHLTGSSGVRLSKLILGGSRPREHISGRRGISSWSTTTAGNLRSARHLLLVDDDSRTSPVEAYAELSC</sequence>
<reference evidence="1" key="2">
    <citation type="submission" date="2023-04" db="EMBL/GenBank/DDBJ databases">
        <authorList>
            <person name="Bruccoleri R.E."/>
            <person name="Oakeley E.J."/>
            <person name="Faust A.-M."/>
            <person name="Dessus-Babus S."/>
            <person name="Altorfer M."/>
            <person name="Burckhardt D."/>
            <person name="Oertli M."/>
            <person name="Naumann U."/>
            <person name="Petersen F."/>
            <person name="Wong J."/>
        </authorList>
    </citation>
    <scope>NUCLEOTIDE SEQUENCE</scope>
    <source>
        <strain evidence="1">GSM-AAB239-AS_SAM_17_03QT</strain>
        <tissue evidence="1">Leaf</tissue>
    </source>
</reference>
<dbReference type="Proteomes" id="UP001140949">
    <property type="component" value="Unassembled WGS sequence"/>
</dbReference>
<comment type="caution">
    <text evidence="1">The sequence shown here is derived from an EMBL/GenBank/DDBJ whole genome shotgun (WGS) entry which is preliminary data.</text>
</comment>
<evidence type="ECO:0000313" key="1">
    <source>
        <dbReference type="EMBL" id="KAJ6799084.1"/>
    </source>
</evidence>
<dbReference type="EMBL" id="JANAVB010040017">
    <property type="protein sequence ID" value="KAJ6799084.1"/>
    <property type="molecule type" value="Genomic_DNA"/>
</dbReference>
<keyword evidence="2" id="KW-1185">Reference proteome</keyword>
<dbReference type="AlphaFoldDB" id="A0AAX6E4Z3"/>
<reference evidence="1" key="1">
    <citation type="journal article" date="2023" name="GigaByte">
        <title>Genome assembly of the bearded iris, Iris pallida Lam.</title>
        <authorList>
            <person name="Bruccoleri R.E."/>
            <person name="Oakeley E.J."/>
            <person name="Faust A.M.E."/>
            <person name="Altorfer M."/>
            <person name="Dessus-Babus S."/>
            <person name="Burckhardt D."/>
            <person name="Oertli M."/>
            <person name="Naumann U."/>
            <person name="Petersen F."/>
            <person name="Wong J."/>
        </authorList>
    </citation>
    <scope>NUCLEOTIDE SEQUENCE</scope>
    <source>
        <strain evidence="1">GSM-AAB239-AS_SAM_17_03QT</strain>
    </source>
</reference>
<evidence type="ECO:0000313" key="2">
    <source>
        <dbReference type="Proteomes" id="UP001140949"/>
    </source>
</evidence>
<accession>A0AAX6E4Z3</accession>
<organism evidence="1 2">
    <name type="scientific">Iris pallida</name>
    <name type="common">Sweet iris</name>
    <dbReference type="NCBI Taxonomy" id="29817"/>
    <lineage>
        <taxon>Eukaryota</taxon>
        <taxon>Viridiplantae</taxon>
        <taxon>Streptophyta</taxon>
        <taxon>Embryophyta</taxon>
        <taxon>Tracheophyta</taxon>
        <taxon>Spermatophyta</taxon>
        <taxon>Magnoliopsida</taxon>
        <taxon>Liliopsida</taxon>
        <taxon>Asparagales</taxon>
        <taxon>Iridaceae</taxon>
        <taxon>Iridoideae</taxon>
        <taxon>Irideae</taxon>
        <taxon>Iris</taxon>
    </lineage>
</organism>
<gene>
    <name evidence="1" type="ORF">M6B38_208685</name>
</gene>
<protein>
    <submittedName>
        <fullName evidence="1">Uncharacterized protein</fullName>
    </submittedName>
</protein>
<name>A0AAX6E4Z3_IRIPA</name>